<evidence type="ECO:0000313" key="2">
    <source>
        <dbReference type="EMBL" id="OEJ99480.1"/>
    </source>
</evidence>
<keyword evidence="1" id="KW-0472">Membrane</keyword>
<dbReference type="AlphaFoldDB" id="A0A1E5SK32"/>
<feature type="transmembrane region" description="Helical" evidence="1">
    <location>
        <begin position="84"/>
        <end position="105"/>
    </location>
</feature>
<keyword evidence="1" id="KW-0812">Transmembrane</keyword>
<dbReference type="RefSeq" id="WP_069834941.1">
    <property type="nucleotide sequence ID" value="NZ_MDGQ01000005.1"/>
</dbReference>
<evidence type="ECO:0000256" key="1">
    <source>
        <dbReference type="SAM" id="Phobius"/>
    </source>
</evidence>
<evidence type="ECO:0000313" key="3">
    <source>
        <dbReference type="Proteomes" id="UP000095552"/>
    </source>
</evidence>
<keyword evidence="1" id="KW-1133">Transmembrane helix</keyword>
<protein>
    <submittedName>
        <fullName evidence="2">Uncharacterized protein</fullName>
    </submittedName>
</protein>
<gene>
    <name evidence="2" type="ORF">BFP71_07800</name>
</gene>
<sequence>MRRRFRTLSRAGRSVQRVITVEEKEKSKDATVYLKWIPVGYLALILYSIIGSLGLYTPFGIDFFSFITLEELILLPISKISRSLSVVLALSFLVFLYKIFIDFFFKFWNFIEDYRAAKKKGMEIGEYRNSIAGMVRLRKKLTYYFDIKRLLILFWVLRAFISIVTEISILDSKVYYFLIITLILILLYTLFVYSSTAGIRPSFFILVYLLISVTHFQDQTINAQSWYSSGRGIQVEFQYQDSTYQTSQTDLLYVGNSRSYFFFYDKGSDKAKVFPISKMFAISVQDESSVLELSSIEH</sequence>
<dbReference type="EMBL" id="MDGQ01000005">
    <property type="protein sequence ID" value="OEJ99480.1"/>
    <property type="molecule type" value="Genomic_DNA"/>
</dbReference>
<feature type="transmembrane region" description="Helical" evidence="1">
    <location>
        <begin position="150"/>
        <end position="167"/>
    </location>
</feature>
<accession>A0A1E5SK32</accession>
<name>A0A1E5SK32_9BACT</name>
<feature type="transmembrane region" description="Helical" evidence="1">
    <location>
        <begin position="174"/>
        <end position="193"/>
    </location>
</feature>
<organism evidence="2 3">
    <name type="scientific">Roseivirga misakiensis</name>
    <dbReference type="NCBI Taxonomy" id="1563681"/>
    <lineage>
        <taxon>Bacteria</taxon>
        <taxon>Pseudomonadati</taxon>
        <taxon>Bacteroidota</taxon>
        <taxon>Cytophagia</taxon>
        <taxon>Cytophagales</taxon>
        <taxon>Roseivirgaceae</taxon>
        <taxon>Roseivirga</taxon>
    </lineage>
</organism>
<dbReference type="Proteomes" id="UP000095552">
    <property type="component" value="Unassembled WGS sequence"/>
</dbReference>
<feature type="transmembrane region" description="Helical" evidence="1">
    <location>
        <begin position="32"/>
        <end position="50"/>
    </location>
</feature>
<proteinExistence type="predicted"/>
<comment type="caution">
    <text evidence="2">The sequence shown here is derived from an EMBL/GenBank/DDBJ whole genome shotgun (WGS) entry which is preliminary data.</text>
</comment>
<reference evidence="2 3" key="1">
    <citation type="submission" date="2016-08" db="EMBL/GenBank/DDBJ databases">
        <title>Draft genome of Fabibacter sp. strain SK-8.</title>
        <authorList>
            <person name="Wong S.-K."/>
            <person name="Hamasaki K."/>
            <person name="Yoshizawa S."/>
        </authorList>
    </citation>
    <scope>NUCLEOTIDE SEQUENCE [LARGE SCALE GENOMIC DNA]</scope>
    <source>
        <strain evidence="2 3">SK-8</strain>
    </source>
</reference>
<keyword evidence="3" id="KW-1185">Reference proteome</keyword>